<keyword evidence="7" id="KW-0472">Membrane</keyword>
<dbReference type="GO" id="GO:0000422">
    <property type="term" value="P:autophagy of mitochondrion"/>
    <property type="evidence" value="ECO:0007669"/>
    <property type="project" value="TreeGrafter"/>
</dbReference>
<protein>
    <submittedName>
        <fullName evidence="9">Serine/threonine protein kinase</fullName>
        <ecNumber evidence="9">2.7.11.1</ecNumber>
    </submittedName>
</protein>
<dbReference type="PROSITE" id="PS50011">
    <property type="entry name" value="PROTEIN_KINASE_DOM"/>
    <property type="match status" value="1"/>
</dbReference>
<evidence type="ECO:0000256" key="6">
    <source>
        <dbReference type="SAM" id="MobiDB-lite"/>
    </source>
</evidence>
<dbReference type="InterPro" id="IPR008271">
    <property type="entry name" value="Ser/Thr_kinase_AS"/>
</dbReference>
<evidence type="ECO:0000256" key="7">
    <source>
        <dbReference type="SAM" id="Phobius"/>
    </source>
</evidence>
<dbReference type="GO" id="GO:0000045">
    <property type="term" value="P:autophagosome assembly"/>
    <property type="evidence" value="ECO:0007669"/>
    <property type="project" value="TreeGrafter"/>
</dbReference>
<keyword evidence="7" id="KW-0812">Transmembrane</keyword>
<dbReference type="InterPro" id="IPR000719">
    <property type="entry name" value="Prot_kinase_dom"/>
</dbReference>
<dbReference type="PROSITE" id="PS00107">
    <property type="entry name" value="PROTEIN_KINASE_ATP"/>
    <property type="match status" value="1"/>
</dbReference>
<dbReference type="SMART" id="SM00028">
    <property type="entry name" value="TPR"/>
    <property type="match status" value="4"/>
</dbReference>
<evidence type="ECO:0000256" key="3">
    <source>
        <dbReference type="ARBA" id="ARBA00022777"/>
    </source>
</evidence>
<dbReference type="InterPro" id="IPR017441">
    <property type="entry name" value="Protein_kinase_ATP_BS"/>
</dbReference>
<dbReference type="InterPro" id="IPR011990">
    <property type="entry name" value="TPR-like_helical_dom_sf"/>
</dbReference>
<dbReference type="InterPro" id="IPR019734">
    <property type="entry name" value="TPR_rpt"/>
</dbReference>
<feature type="compositionally biased region" description="Pro residues" evidence="6">
    <location>
        <begin position="1340"/>
        <end position="1363"/>
    </location>
</feature>
<dbReference type="EC" id="2.7.11.1" evidence="9"/>
<feature type="region of interest" description="Disordered" evidence="6">
    <location>
        <begin position="75"/>
        <end position="181"/>
    </location>
</feature>
<dbReference type="CDD" id="cd14014">
    <property type="entry name" value="STKc_PknB_like"/>
    <property type="match status" value="1"/>
</dbReference>
<feature type="compositionally biased region" description="Low complexity" evidence="6">
    <location>
        <begin position="139"/>
        <end position="159"/>
    </location>
</feature>
<dbReference type="PANTHER" id="PTHR24348">
    <property type="entry name" value="SERINE/THREONINE-PROTEIN KINASE UNC-51-RELATED"/>
    <property type="match status" value="1"/>
</dbReference>
<dbReference type="GO" id="GO:0005776">
    <property type="term" value="C:autophagosome"/>
    <property type="evidence" value="ECO:0007669"/>
    <property type="project" value="TreeGrafter"/>
</dbReference>
<feature type="compositionally biased region" description="Low complexity" evidence="6">
    <location>
        <begin position="167"/>
        <end position="178"/>
    </location>
</feature>
<dbReference type="InterPro" id="IPR045269">
    <property type="entry name" value="Atg1-like"/>
</dbReference>
<dbReference type="Pfam" id="PF00069">
    <property type="entry name" value="Pkinase"/>
    <property type="match status" value="1"/>
</dbReference>
<accession>A0A3B0YJ49</accession>
<feature type="domain" description="Protein kinase" evidence="8">
    <location>
        <begin position="207"/>
        <end position="478"/>
    </location>
</feature>
<dbReference type="GO" id="GO:0005829">
    <property type="term" value="C:cytosol"/>
    <property type="evidence" value="ECO:0007669"/>
    <property type="project" value="TreeGrafter"/>
</dbReference>
<evidence type="ECO:0000256" key="2">
    <source>
        <dbReference type="ARBA" id="ARBA00022741"/>
    </source>
</evidence>
<dbReference type="InterPro" id="IPR005532">
    <property type="entry name" value="SUMF_dom"/>
</dbReference>
<keyword evidence="1 9" id="KW-0808">Transferase</keyword>
<evidence type="ECO:0000259" key="8">
    <source>
        <dbReference type="PROSITE" id="PS50011"/>
    </source>
</evidence>
<dbReference type="GO" id="GO:0061709">
    <property type="term" value="P:reticulophagy"/>
    <property type="evidence" value="ECO:0007669"/>
    <property type="project" value="TreeGrafter"/>
</dbReference>
<dbReference type="GO" id="GO:0034727">
    <property type="term" value="P:piecemeal microautophagy of the nucleus"/>
    <property type="evidence" value="ECO:0007669"/>
    <property type="project" value="TreeGrafter"/>
</dbReference>
<sequence length="1579" mass="170654">MNDFKSALGNFLVGQLEFAGLEAALIAALQADPAASAEALQLIENTYRAGRLPPQLYGMLKARVAQSLGGGVVPPAPHIPPVPPPVTPAPPAVDDADKTQIRMPPQQAAPPPPVDDDDNDKTQIRMPPAPPASVETTNPTGTFTASPTSPTTSGVSQTGQVTGQILTSPTSGTSGTTGADSRWTDIKQATAQTGETLQVGSVLKGRFVFEELVGQGGMGEVYKARDLRKEEAQDRNPYVAVKILNDSFKAHPESLKALQRESRKAQNLAHPNIVNVFDFDRDGGNVYMTMEFLDGEPLDVLAKSIRGRGLDEEKALRMVTDMGHALAYAHKNGVVHSDFKPGNVFLTRNDTIKVFDFGIARATKVADDADGEKTLFDAGDLGALTPAYASHEMLEGEEPDARDDIYALACVAYELLTGQHPFNKLPANKAKQKGLVPAPVKGMGRRQWKGLLRGLAFDRKDRSPDVDTFIAEIAHRKLSRGVIFGAAAGVLLFAVLVGLLLPDYLHKRRITSLVDALKSGDETTINNALATVETLDGDDRVQVIQEAKNELIAWYQQEIDGAINEDQGRYDYPTAERVAGLALEMYPDSARIQGLGERIESRKNQLLNELNTRYNQHLADGRLLPVSGDDIDDVLKVLVQVQPDHPLLNDPRLPAAYAEQGGSLFESGKLKPALAMLGAGLARYPDDINLVNLQDRVTAEQERTRRATRIAELEQLLGSVAASLESLQVIDTLREPVQELRDLKASAPVLARINRATGKQLDVQLKSLLAARDWGTARAVLDEYSDMLDATWAKKAGQRITAAEAGYRKKIDSLYAALLDAASRRHLKPAAANSAQKKLAALEAAGADASLLDQGRAAIGQAYLELAREARAGKRWDIARKNIQQGLQSQPGAALQASLQGEAAEIERAELGAQQQLAQAERDALEKQRKAKIQQFHKAFKQSLAVANYDAAAASASIKKLEQLAAVNPGDSLLNEGRAQVAEQMVRQITAMSSRGQWTQALALANDAVKVIPGSEQLSKALADIERGQAQQLASDREGKIEQYKVSLAGLLDQSTIDDKWETRLRADLKGLSALLPVDDAWLATQREQVARFYLNKAQAMRDSQRFSEAAGLLERGARYAPQNTGFAAEANTLKLAEVEFKKANREKLRAARIEGSKQTLLTQAKANDLRNAKKTLQALQVELPKDDPFLITTAPQALGGAYLRLADSAARKKSFESAMKLISAGIQVAPNMPELTRARVRYEREVRVYKKVRQYASVTVLNVAQEKQALSDLAGGNQKIRASVSKELSATLYKRIRALTAKDFKSAEKLLAQARELFPENARLASLKIAPPVARARPPKPVPSTAPVPPTPQPVTPQPQTPATPVKSVAGSCRPTLAGYGRRSRGTCYDALSGDEKGPLLVVIPAGEGIGNPFSISKYEISVSDYNRYCRSSGECSGMKGVAADLPVTGISFKRAKGYAGWLSQQSGHTYRLPSDKEWSYAASAQGKQPAKDFNCRVTLGSQVIKGQALGSVKMGKPNGWGLKNYLGNAQEWVITGSGVTAKGGAYTDTLSSCSISLSKAHDGSADPITGFRLIREF</sequence>
<evidence type="ECO:0000256" key="1">
    <source>
        <dbReference type="ARBA" id="ARBA00022679"/>
    </source>
</evidence>
<dbReference type="GO" id="GO:0034045">
    <property type="term" value="C:phagophore assembly site membrane"/>
    <property type="evidence" value="ECO:0007669"/>
    <property type="project" value="TreeGrafter"/>
</dbReference>
<dbReference type="GO" id="GO:0004674">
    <property type="term" value="F:protein serine/threonine kinase activity"/>
    <property type="evidence" value="ECO:0007669"/>
    <property type="project" value="UniProtKB-KW"/>
</dbReference>
<keyword evidence="5" id="KW-0175">Coiled coil</keyword>
<feature type="coiled-coil region" evidence="5">
    <location>
        <begin position="903"/>
        <end position="935"/>
    </location>
</feature>
<keyword evidence="4" id="KW-0067">ATP-binding</keyword>
<dbReference type="PANTHER" id="PTHR24348:SF22">
    <property type="entry name" value="NON-SPECIFIC SERINE_THREONINE PROTEIN KINASE"/>
    <property type="match status" value="1"/>
</dbReference>
<dbReference type="GO" id="GO:0010506">
    <property type="term" value="P:regulation of autophagy"/>
    <property type="evidence" value="ECO:0007669"/>
    <property type="project" value="InterPro"/>
</dbReference>
<dbReference type="SUPFAM" id="SSF56112">
    <property type="entry name" value="Protein kinase-like (PK-like)"/>
    <property type="match status" value="1"/>
</dbReference>
<organism evidence="9">
    <name type="scientific">hydrothermal vent metagenome</name>
    <dbReference type="NCBI Taxonomy" id="652676"/>
    <lineage>
        <taxon>unclassified sequences</taxon>
        <taxon>metagenomes</taxon>
        <taxon>ecological metagenomes</taxon>
    </lineage>
</organism>
<dbReference type="PROSITE" id="PS00108">
    <property type="entry name" value="PROTEIN_KINASE_ST"/>
    <property type="match status" value="1"/>
</dbReference>
<keyword evidence="3 9" id="KW-0418">Kinase</keyword>
<dbReference type="EMBL" id="UOFN01000111">
    <property type="protein sequence ID" value="VAW79431.1"/>
    <property type="molecule type" value="Genomic_DNA"/>
</dbReference>
<feature type="region of interest" description="Disordered" evidence="6">
    <location>
        <begin position="1335"/>
        <end position="1371"/>
    </location>
</feature>
<reference evidence="9" key="1">
    <citation type="submission" date="2018-06" db="EMBL/GenBank/DDBJ databases">
        <authorList>
            <person name="Zhirakovskaya E."/>
        </authorList>
    </citation>
    <scope>NUCLEOTIDE SEQUENCE</scope>
</reference>
<dbReference type="Pfam" id="PF03781">
    <property type="entry name" value="FGE-sulfatase"/>
    <property type="match status" value="1"/>
</dbReference>
<feature type="transmembrane region" description="Helical" evidence="7">
    <location>
        <begin position="482"/>
        <end position="501"/>
    </location>
</feature>
<dbReference type="InterPro" id="IPR011009">
    <property type="entry name" value="Kinase-like_dom_sf"/>
</dbReference>
<name>A0A3B0YJ49_9ZZZZ</name>
<keyword evidence="9" id="KW-0723">Serine/threonine-protein kinase</keyword>
<evidence type="ECO:0000256" key="4">
    <source>
        <dbReference type="ARBA" id="ARBA00022840"/>
    </source>
</evidence>
<keyword evidence="2" id="KW-0547">Nucleotide-binding</keyword>
<keyword evidence="7" id="KW-1133">Transmembrane helix</keyword>
<dbReference type="GO" id="GO:0005524">
    <property type="term" value="F:ATP binding"/>
    <property type="evidence" value="ECO:0007669"/>
    <property type="project" value="UniProtKB-KW"/>
</dbReference>
<dbReference type="Gene3D" id="3.90.1580.10">
    <property type="entry name" value="paralog of FGE (formylglycine-generating enzyme)"/>
    <property type="match status" value="1"/>
</dbReference>
<evidence type="ECO:0000256" key="5">
    <source>
        <dbReference type="SAM" id="Coils"/>
    </source>
</evidence>
<evidence type="ECO:0000313" key="9">
    <source>
        <dbReference type="EMBL" id="VAW79431.1"/>
    </source>
</evidence>
<gene>
    <name evidence="9" type="ORF">MNBD_GAMMA15-1788</name>
</gene>
<dbReference type="SUPFAM" id="SSF56436">
    <property type="entry name" value="C-type lectin-like"/>
    <property type="match status" value="1"/>
</dbReference>
<feature type="compositionally biased region" description="Pro residues" evidence="6">
    <location>
        <begin position="75"/>
        <end position="91"/>
    </location>
</feature>
<dbReference type="SUPFAM" id="SSF48452">
    <property type="entry name" value="TPR-like"/>
    <property type="match status" value="1"/>
</dbReference>
<dbReference type="InterPro" id="IPR042095">
    <property type="entry name" value="SUMF_sf"/>
</dbReference>
<proteinExistence type="predicted"/>
<dbReference type="InterPro" id="IPR016187">
    <property type="entry name" value="CTDL_fold"/>
</dbReference>
<dbReference type="GO" id="GO:0042594">
    <property type="term" value="P:response to starvation"/>
    <property type="evidence" value="ECO:0007669"/>
    <property type="project" value="TreeGrafter"/>
</dbReference>
<dbReference type="Gene3D" id="1.10.510.10">
    <property type="entry name" value="Transferase(Phosphotransferase) domain 1"/>
    <property type="match status" value="1"/>
</dbReference>
<dbReference type="Gene3D" id="3.30.200.20">
    <property type="entry name" value="Phosphorylase Kinase, domain 1"/>
    <property type="match status" value="1"/>
</dbReference>